<dbReference type="Proteomes" id="UP000646827">
    <property type="component" value="Unassembled WGS sequence"/>
</dbReference>
<keyword evidence="4" id="KW-0186">Copper</keyword>
<dbReference type="Pfam" id="PF07732">
    <property type="entry name" value="Cu-oxidase_3"/>
    <property type="match status" value="1"/>
</dbReference>
<comment type="similarity">
    <text evidence="1">Belongs to the multicopper oxidase family.</text>
</comment>
<evidence type="ECO:0000259" key="6">
    <source>
        <dbReference type="Pfam" id="PF07731"/>
    </source>
</evidence>
<dbReference type="GO" id="GO:0016491">
    <property type="term" value="F:oxidoreductase activity"/>
    <property type="evidence" value="ECO:0007669"/>
    <property type="project" value="UniProtKB-KW"/>
</dbReference>
<dbReference type="PANTHER" id="PTHR11709:SF394">
    <property type="entry name" value="FI03373P-RELATED"/>
    <property type="match status" value="1"/>
</dbReference>
<evidence type="ECO:0000259" key="5">
    <source>
        <dbReference type="Pfam" id="PF00394"/>
    </source>
</evidence>
<name>A0A8H7S363_9FUNG</name>
<evidence type="ECO:0000256" key="1">
    <source>
        <dbReference type="ARBA" id="ARBA00010609"/>
    </source>
</evidence>
<feature type="domain" description="Plastocyanin-like" evidence="7">
    <location>
        <begin position="44"/>
        <end position="158"/>
    </location>
</feature>
<evidence type="ECO:0000313" key="9">
    <source>
        <dbReference type="Proteomes" id="UP000646827"/>
    </source>
</evidence>
<dbReference type="AlphaFoldDB" id="A0A8H7S363"/>
<dbReference type="Pfam" id="PF07731">
    <property type="entry name" value="Cu-oxidase_2"/>
    <property type="match status" value="1"/>
</dbReference>
<evidence type="ECO:0000259" key="7">
    <source>
        <dbReference type="Pfam" id="PF07732"/>
    </source>
</evidence>
<evidence type="ECO:0000256" key="3">
    <source>
        <dbReference type="ARBA" id="ARBA00023002"/>
    </source>
</evidence>
<organism evidence="8 9">
    <name type="scientific">Circinella minor</name>
    <dbReference type="NCBI Taxonomy" id="1195481"/>
    <lineage>
        <taxon>Eukaryota</taxon>
        <taxon>Fungi</taxon>
        <taxon>Fungi incertae sedis</taxon>
        <taxon>Mucoromycota</taxon>
        <taxon>Mucoromycotina</taxon>
        <taxon>Mucoromycetes</taxon>
        <taxon>Mucorales</taxon>
        <taxon>Lichtheimiaceae</taxon>
        <taxon>Circinella</taxon>
    </lineage>
</organism>
<evidence type="ECO:0000256" key="2">
    <source>
        <dbReference type="ARBA" id="ARBA00022723"/>
    </source>
</evidence>
<keyword evidence="2" id="KW-0479">Metal-binding</keyword>
<dbReference type="GO" id="GO:0005507">
    <property type="term" value="F:copper ion binding"/>
    <property type="evidence" value="ECO:0007669"/>
    <property type="project" value="InterPro"/>
</dbReference>
<sequence>MIRFHGLRQAGVFIWTLIYVINQHIHVSAPTLRRFELDITSTFLNPDCQNSSYPVLLVNNQFPAPTLRVVKGDDVEVIIHNSATTLNVSTSVHFHGIRQYGTVESDGVPEVTQAAIPPGETFIHRFRVVDQSGTYFYHAHVSFQDDTVQGALIVYDDEKSFPNDSHEENHQTLHDGPYQYDGERILQLSEWWHQEFLDREAYYMGKDFIFDKGANSILINGRTVHHDNYNSSLDISTRGDCPGYSVLDVQPNKTYRIRVIGSQSFRTLGLAIGQHKMTIIESDGQLTKPYEVDWLEIGPGQRFSVLIHTGDMKKDTDNLFPISTSYRWRHRSPGGHSENGFAYLRYSAIDQPELQTVFKPVLPERTGIEIAQEHEYPSYTLVNELPAFPRKNLPDWFWRDIAPMNDYNEVELKLLNALPDRVIKLRSTSVKLENNETRYLMNGRMPVVREQHILADLMQGRMSVSMAHLDEDGYAPDRHTFPIKKGEVVDIVLQNTQSGRNCLIHPWHTHGHSHYMIASGLGEYIHTTHGDIRNYPTPILRDVSMVYPSEPDESGGCGWSKIRIYADNPGLWALHCHITSHMVQGKMAVIEESPELINSHKLYKYDTEWAIHPSN</sequence>
<dbReference type="InterPro" id="IPR011707">
    <property type="entry name" value="Cu-oxidase-like_N"/>
</dbReference>
<dbReference type="Pfam" id="PF00394">
    <property type="entry name" value="Cu-oxidase"/>
    <property type="match status" value="1"/>
</dbReference>
<evidence type="ECO:0000313" key="8">
    <source>
        <dbReference type="EMBL" id="KAG2220633.1"/>
    </source>
</evidence>
<comment type="caution">
    <text evidence="8">The sequence shown here is derived from an EMBL/GenBank/DDBJ whole genome shotgun (WGS) entry which is preliminary data.</text>
</comment>
<dbReference type="OrthoDB" id="2121828at2759"/>
<dbReference type="InterPro" id="IPR001117">
    <property type="entry name" value="Cu-oxidase_2nd"/>
</dbReference>
<dbReference type="InterPro" id="IPR011706">
    <property type="entry name" value="Cu-oxidase_C"/>
</dbReference>
<keyword evidence="9" id="KW-1185">Reference proteome</keyword>
<keyword evidence="3" id="KW-0560">Oxidoreductase</keyword>
<gene>
    <name evidence="8" type="ORF">INT45_014063</name>
</gene>
<dbReference type="Gene3D" id="2.60.40.420">
    <property type="entry name" value="Cupredoxins - blue copper proteins"/>
    <property type="match status" value="3"/>
</dbReference>
<dbReference type="EMBL" id="JAEPRB010000134">
    <property type="protein sequence ID" value="KAG2220633.1"/>
    <property type="molecule type" value="Genomic_DNA"/>
</dbReference>
<reference evidence="8 9" key="1">
    <citation type="submission" date="2020-12" db="EMBL/GenBank/DDBJ databases">
        <title>Metabolic potential, ecology and presence of endohyphal bacteria is reflected in genomic diversity of Mucoromycotina.</title>
        <authorList>
            <person name="Muszewska A."/>
            <person name="Okrasinska A."/>
            <person name="Steczkiewicz K."/>
            <person name="Drgas O."/>
            <person name="Orlowska M."/>
            <person name="Perlinska-Lenart U."/>
            <person name="Aleksandrzak-Piekarczyk T."/>
            <person name="Szatraj K."/>
            <person name="Zielenkiewicz U."/>
            <person name="Pilsyk S."/>
            <person name="Malc E."/>
            <person name="Mieczkowski P."/>
            <person name="Kruszewska J.S."/>
            <person name="Biernat P."/>
            <person name="Pawlowska J."/>
        </authorList>
    </citation>
    <scope>NUCLEOTIDE SEQUENCE [LARGE SCALE GENOMIC DNA]</scope>
    <source>
        <strain evidence="8 9">CBS 142.35</strain>
    </source>
</reference>
<evidence type="ECO:0008006" key="10">
    <source>
        <dbReference type="Google" id="ProtNLM"/>
    </source>
</evidence>
<dbReference type="CDD" id="cd04205">
    <property type="entry name" value="CuRO_2_LCC_like"/>
    <property type="match status" value="1"/>
</dbReference>
<proteinExistence type="inferred from homology"/>
<evidence type="ECO:0000256" key="4">
    <source>
        <dbReference type="ARBA" id="ARBA00023008"/>
    </source>
</evidence>
<protein>
    <recommendedName>
        <fullName evidence="10">Multicopper oxidase</fullName>
    </recommendedName>
</protein>
<feature type="domain" description="Plastocyanin-like" evidence="6">
    <location>
        <begin position="457"/>
        <end position="594"/>
    </location>
</feature>
<dbReference type="SUPFAM" id="SSF49503">
    <property type="entry name" value="Cupredoxins"/>
    <property type="match status" value="3"/>
</dbReference>
<dbReference type="CDD" id="cd04206">
    <property type="entry name" value="CuRO_1_LCC_like"/>
    <property type="match status" value="1"/>
</dbReference>
<dbReference type="PANTHER" id="PTHR11709">
    <property type="entry name" value="MULTI-COPPER OXIDASE"/>
    <property type="match status" value="1"/>
</dbReference>
<accession>A0A8H7S363</accession>
<dbReference type="InterPro" id="IPR045087">
    <property type="entry name" value="Cu-oxidase_fam"/>
</dbReference>
<dbReference type="InterPro" id="IPR008972">
    <property type="entry name" value="Cupredoxin"/>
</dbReference>
<feature type="domain" description="Plastocyanin-like" evidence="5">
    <location>
        <begin position="184"/>
        <end position="347"/>
    </location>
</feature>